<dbReference type="PROSITE" id="PS50012">
    <property type="entry name" value="RCC1_3"/>
    <property type="match status" value="2"/>
</dbReference>
<reference evidence="3" key="2">
    <citation type="submission" date="2010-04" db="EMBL/GenBank/DDBJ databases">
        <authorList>
            <person name="Buell R."/>
            <person name="Hamilton J."/>
            <person name="Hostetler J."/>
        </authorList>
    </citation>
    <scope>NUCLEOTIDE SEQUENCE [LARGE SCALE GENOMIC DNA]</scope>
    <source>
        <strain evidence="3">DAOM:BR144</strain>
    </source>
</reference>
<dbReference type="AlphaFoldDB" id="K3XBK2"/>
<feature type="repeat" description="RCC1" evidence="1">
    <location>
        <begin position="133"/>
        <end position="188"/>
    </location>
</feature>
<dbReference type="PROSITE" id="PS00626">
    <property type="entry name" value="RCC1_2"/>
    <property type="match status" value="1"/>
</dbReference>
<dbReference type="STRING" id="431595.K3XBK2"/>
<dbReference type="EMBL" id="GL376618">
    <property type="status" value="NOT_ANNOTATED_CDS"/>
    <property type="molecule type" value="Genomic_DNA"/>
</dbReference>
<name>K3XBK2_GLOUD</name>
<accession>K3XBK2</accession>
<sequence>MCELVKFRVGSATASYSLNSQFFAWGHGLYGQLGLGECQLVDVMAPIDSAALSLLLQHTTDAAVELRCGPFSTYVFVKGTSTIVHWGLLPSSDPVDKFVSQGVPVEFPMIDQDVEIADIAVGLEHIVVLSFTGHALSWGFGRHGQLGLSHEVIQNVDENAQRVDFFNRDITITSIACGWHHTLALTSDKSVFAWGSNRLGACGATTRFHKYFHPVRVTLPSAHDDDLDYTISCCGDTSMLMARSSNGALAASYVWGVCSNTLLSLAPVEILDVRHQHPNTTPTTG</sequence>
<dbReference type="InterPro" id="IPR009091">
    <property type="entry name" value="RCC1/BLIP-II"/>
</dbReference>
<dbReference type="SUPFAM" id="SSF50985">
    <property type="entry name" value="RCC1/BLIP-II"/>
    <property type="match status" value="1"/>
</dbReference>
<dbReference type="eggNOG" id="KOG1426">
    <property type="taxonomic scope" value="Eukaryota"/>
</dbReference>
<evidence type="ECO:0000313" key="2">
    <source>
        <dbReference type="EnsemblProtists" id="PYU1_T014601"/>
    </source>
</evidence>
<reference evidence="3" key="1">
    <citation type="journal article" date="2010" name="Genome Biol.">
        <title>Genome sequence of the necrotrophic plant pathogen Pythium ultimum reveals original pathogenicity mechanisms and effector repertoire.</title>
        <authorList>
            <person name="Levesque C.A."/>
            <person name="Brouwer H."/>
            <person name="Cano L."/>
            <person name="Hamilton J.P."/>
            <person name="Holt C."/>
            <person name="Huitema E."/>
            <person name="Raffaele S."/>
            <person name="Robideau G.P."/>
            <person name="Thines M."/>
            <person name="Win J."/>
            <person name="Zerillo M.M."/>
            <person name="Beakes G.W."/>
            <person name="Boore J.L."/>
            <person name="Busam D."/>
            <person name="Dumas B."/>
            <person name="Ferriera S."/>
            <person name="Fuerstenberg S.I."/>
            <person name="Gachon C.M."/>
            <person name="Gaulin E."/>
            <person name="Govers F."/>
            <person name="Grenville-Briggs L."/>
            <person name="Horner N."/>
            <person name="Hostetler J."/>
            <person name="Jiang R.H."/>
            <person name="Johnson J."/>
            <person name="Krajaejun T."/>
            <person name="Lin H."/>
            <person name="Meijer H.J."/>
            <person name="Moore B."/>
            <person name="Morris P."/>
            <person name="Phuntmart V."/>
            <person name="Puiu D."/>
            <person name="Shetty J."/>
            <person name="Stajich J.E."/>
            <person name="Tripathy S."/>
            <person name="Wawra S."/>
            <person name="van West P."/>
            <person name="Whitty B.R."/>
            <person name="Coutinho P.M."/>
            <person name="Henrissat B."/>
            <person name="Martin F."/>
            <person name="Thomas P.D."/>
            <person name="Tyler B.M."/>
            <person name="De Vries R.P."/>
            <person name="Kamoun S."/>
            <person name="Yandell M."/>
            <person name="Tisserat N."/>
            <person name="Buell C.R."/>
        </authorList>
    </citation>
    <scope>NUCLEOTIDE SEQUENCE</scope>
    <source>
        <strain evidence="3">DAOM:BR144</strain>
    </source>
</reference>
<dbReference type="HOGENOM" id="CLU_978188_0_0_1"/>
<proteinExistence type="predicted"/>
<evidence type="ECO:0000256" key="1">
    <source>
        <dbReference type="PROSITE-ProRule" id="PRU00235"/>
    </source>
</evidence>
<dbReference type="InterPro" id="IPR051553">
    <property type="entry name" value="Ran_GTPase-activating"/>
</dbReference>
<organism evidence="2 3">
    <name type="scientific">Globisporangium ultimum (strain ATCC 200006 / CBS 805.95 / DAOM BR144)</name>
    <name type="common">Pythium ultimum</name>
    <dbReference type="NCBI Taxonomy" id="431595"/>
    <lineage>
        <taxon>Eukaryota</taxon>
        <taxon>Sar</taxon>
        <taxon>Stramenopiles</taxon>
        <taxon>Oomycota</taxon>
        <taxon>Peronosporomycetes</taxon>
        <taxon>Pythiales</taxon>
        <taxon>Pythiaceae</taxon>
        <taxon>Globisporangium</taxon>
    </lineage>
</organism>
<dbReference type="PANTHER" id="PTHR45982">
    <property type="entry name" value="REGULATOR OF CHROMOSOME CONDENSATION"/>
    <property type="match status" value="1"/>
</dbReference>
<dbReference type="InterPro" id="IPR000408">
    <property type="entry name" value="Reg_chr_condens"/>
</dbReference>
<dbReference type="PANTHER" id="PTHR45982:SF1">
    <property type="entry name" value="REGULATOR OF CHROMOSOME CONDENSATION"/>
    <property type="match status" value="1"/>
</dbReference>
<protein>
    <submittedName>
        <fullName evidence="2">Uncharacterized protein</fullName>
    </submittedName>
</protein>
<evidence type="ECO:0000313" key="3">
    <source>
        <dbReference type="Proteomes" id="UP000019132"/>
    </source>
</evidence>
<dbReference type="Gene3D" id="2.130.10.30">
    <property type="entry name" value="Regulator of chromosome condensation 1/beta-lactamase-inhibitor protein II"/>
    <property type="match status" value="1"/>
</dbReference>
<feature type="repeat" description="RCC1" evidence="1">
    <location>
        <begin position="20"/>
        <end position="79"/>
    </location>
</feature>
<dbReference type="VEuPathDB" id="FungiDB:PYU1_G014570"/>
<keyword evidence="3" id="KW-1185">Reference proteome</keyword>
<reference evidence="2" key="3">
    <citation type="submission" date="2015-02" db="UniProtKB">
        <authorList>
            <consortium name="EnsemblProtists"/>
        </authorList>
    </citation>
    <scope>IDENTIFICATION</scope>
    <source>
        <strain evidence="2">DAOM BR144</strain>
    </source>
</reference>
<dbReference type="PRINTS" id="PR00633">
    <property type="entry name" value="RCCNDNSATION"/>
</dbReference>
<dbReference type="InParanoid" id="K3XBK2"/>
<dbReference type="Proteomes" id="UP000019132">
    <property type="component" value="Unassembled WGS sequence"/>
</dbReference>
<dbReference type="Pfam" id="PF13540">
    <property type="entry name" value="RCC1_2"/>
    <property type="match status" value="2"/>
</dbReference>
<dbReference type="EnsemblProtists" id="PYU1_T014601">
    <property type="protein sequence ID" value="PYU1_T014601"/>
    <property type="gene ID" value="PYU1_G014570"/>
</dbReference>